<reference evidence="2" key="1">
    <citation type="journal article" date="2013" name="Stand. Genomic Sci.">
        <title>Complete genome sequence of the bile-resistant pigment-producing anaerobe Alistipes finegoldii type strain (AHN2437(T)).</title>
        <authorList>
            <person name="Mavromatis K."/>
            <person name="Stackebrandt E."/>
            <person name="Munk C."/>
            <person name="Lapidus A."/>
            <person name="Nolan M."/>
            <person name="Lucas S."/>
            <person name="Hammon N."/>
            <person name="Deshpande S."/>
            <person name="Cheng J.F."/>
            <person name="Tapia R."/>
            <person name="Goodwin L.A."/>
            <person name="Pitluck S."/>
            <person name="Liolios K."/>
            <person name="Pagani I."/>
            <person name="Ivanova N."/>
            <person name="Mikhailova N."/>
            <person name="Huntemann M."/>
            <person name="Pati A."/>
            <person name="Chen A."/>
            <person name="Palaniappan K."/>
            <person name="Land M."/>
            <person name="Hauser L."/>
            <person name="Rohde M."/>
            <person name="Gronow S."/>
            <person name="Goker M."/>
            <person name="Detter J.C."/>
            <person name="Bristow J."/>
            <person name="Eisen J.A."/>
            <person name="Markowitz V."/>
            <person name="Hugenholtz P."/>
            <person name="Kyrpides N.C."/>
            <person name="Klenk H.P."/>
            <person name="Woyke T."/>
        </authorList>
    </citation>
    <scope>NUCLEOTIDE SEQUENCE</scope>
    <source>
        <strain evidence="2">DSM 17242 / JCM 16770 / AHN 2437 / CCUG 46020 / CIP 107999</strain>
    </source>
</reference>
<sequence>MKDSGFGCLRETGTENMRTATKKRRINSGSVKKKIFLGFF</sequence>
<organism evidence="1 2">
    <name type="scientific">Alistipes finegoldii (strain DSM 17242 / JCM 16770 / CCUG 46020 / CIP 107999 / KCTC 15236 / AHN 2437)</name>
    <dbReference type="NCBI Taxonomy" id="679935"/>
    <lineage>
        <taxon>Bacteria</taxon>
        <taxon>Pseudomonadati</taxon>
        <taxon>Bacteroidota</taxon>
        <taxon>Bacteroidia</taxon>
        <taxon>Bacteroidales</taxon>
        <taxon>Rikenellaceae</taxon>
        <taxon>Alistipes</taxon>
    </lineage>
</organism>
<gene>
    <name evidence="1" type="ordered locus">Alfi_1519</name>
</gene>
<evidence type="ECO:0000313" key="2">
    <source>
        <dbReference type="Proteomes" id="UP000006052"/>
    </source>
</evidence>
<dbReference type="Proteomes" id="UP000006052">
    <property type="component" value="Chromosome"/>
</dbReference>
<dbReference type="EMBL" id="CP003274">
    <property type="protein sequence ID" value="AFL77862.1"/>
    <property type="molecule type" value="Genomic_DNA"/>
</dbReference>
<proteinExistence type="predicted"/>
<dbReference type="AlphaFoldDB" id="I3YLJ4"/>
<dbReference type="KEGG" id="afd:Alfi_1519"/>
<dbReference type="HOGENOM" id="CLU_3283811_0_0_10"/>
<dbReference type="PATRIC" id="fig|679935.3.peg.1471"/>
<evidence type="ECO:0000313" key="1">
    <source>
        <dbReference type="EMBL" id="AFL77862.1"/>
    </source>
</evidence>
<accession>I3YLJ4</accession>
<dbReference type="STRING" id="679935.Alfi_1519"/>
<name>I3YLJ4_ALIFI</name>
<protein>
    <submittedName>
        <fullName evidence="1">Uncharacterized protein</fullName>
    </submittedName>
</protein>